<feature type="domain" description="SWIM-type" evidence="3">
    <location>
        <begin position="108"/>
        <end position="146"/>
    </location>
</feature>
<accession>A0ABR4AVR8</accession>
<keyword evidence="1" id="KW-0862">Zinc</keyword>
<keyword evidence="1" id="KW-0479">Metal-binding</keyword>
<keyword evidence="5" id="KW-1185">Reference proteome</keyword>
<dbReference type="PROSITE" id="PS50966">
    <property type="entry name" value="ZF_SWIM"/>
    <property type="match status" value="1"/>
</dbReference>
<comment type="caution">
    <text evidence="4">The sequence shown here is derived from an EMBL/GenBank/DDBJ whole genome shotgun (WGS) entry which is preliminary data.</text>
</comment>
<gene>
    <name evidence="4" type="ORF">ABVK25_009991</name>
</gene>
<evidence type="ECO:0000313" key="5">
    <source>
        <dbReference type="Proteomes" id="UP001590951"/>
    </source>
</evidence>
<proteinExistence type="predicted"/>
<evidence type="ECO:0000256" key="2">
    <source>
        <dbReference type="SAM" id="MobiDB-lite"/>
    </source>
</evidence>
<evidence type="ECO:0000256" key="1">
    <source>
        <dbReference type="PROSITE-ProRule" id="PRU00325"/>
    </source>
</evidence>
<feature type="region of interest" description="Disordered" evidence="2">
    <location>
        <begin position="1"/>
        <end position="55"/>
    </location>
</feature>
<organism evidence="4 5">
    <name type="scientific">Lepraria finkii</name>
    <dbReference type="NCBI Taxonomy" id="1340010"/>
    <lineage>
        <taxon>Eukaryota</taxon>
        <taxon>Fungi</taxon>
        <taxon>Dikarya</taxon>
        <taxon>Ascomycota</taxon>
        <taxon>Pezizomycotina</taxon>
        <taxon>Lecanoromycetes</taxon>
        <taxon>OSLEUM clade</taxon>
        <taxon>Lecanoromycetidae</taxon>
        <taxon>Lecanorales</taxon>
        <taxon>Lecanorineae</taxon>
        <taxon>Stereocaulaceae</taxon>
        <taxon>Lepraria</taxon>
    </lineage>
</organism>
<evidence type="ECO:0000313" key="4">
    <source>
        <dbReference type="EMBL" id="KAL2049768.1"/>
    </source>
</evidence>
<dbReference type="InterPro" id="IPR007527">
    <property type="entry name" value="Znf_SWIM"/>
</dbReference>
<protein>
    <recommendedName>
        <fullName evidence="3">SWIM-type domain-containing protein</fullName>
    </recommendedName>
</protein>
<name>A0ABR4AVR8_9LECA</name>
<dbReference type="EMBL" id="JBHFEH010000058">
    <property type="protein sequence ID" value="KAL2049768.1"/>
    <property type="molecule type" value="Genomic_DNA"/>
</dbReference>
<evidence type="ECO:0000259" key="3">
    <source>
        <dbReference type="PROSITE" id="PS50966"/>
    </source>
</evidence>
<dbReference type="Proteomes" id="UP001590951">
    <property type="component" value="Unassembled WGS sequence"/>
</dbReference>
<reference evidence="4 5" key="1">
    <citation type="submission" date="2024-09" db="EMBL/GenBank/DDBJ databases">
        <title>Rethinking Asexuality: The Enigmatic Case of Functional Sexual Genes in Lepraria (Stereocaulaceae).</title>
        <authorList>
            <person name="Doellman M."/>
            <person name="Sun Y."/>
            <person name="Barcenas-Pena A."/>
            <person name="Lumbsch H.T."/>
            <person name="Grewe F."/>
        </authorList>
    </citation>
    <scope>NUCLEOTIDE SEQUENCE [LARGE SCALE GENOMIC DNA]</scope>
    <source>
        <strain evidence="4 5">Grewe 0041</strain>
    </source>
</reference>
<keyword evidence="1" id="KW-0863">Zinc-finger</keyword>
<sequence length="238" mass="26763">MSDPARLFQTLNLDDMPVTRSQSQIPPQRGGRSPRGGGRRRGRGRAQPQVGPIRSHSGIQYDTQMLSPTSSRRAAEGLQSEFMVDRLEGFNFGRDRYYAFQLSKPVAVRIHDPAVGADRIFECTCAEFRNKLRPCAHVWWLFDGLHAVRSKDEQGAAAPRPTQLELTAQFSELFPFIAERQATLPRELNRLGVDVPDPDDELPVPDILNDILASFYDDMIPDEVNDDFVNKVSPRISG</sequence>